<gene>
    <name evidence="1" type="ORF">NDU88_006585</name>
</gene>
<keyword evidence="2" id="KW-1185">Reference proteome</keyword>
<evidence type="ECO:0000313" key="1">
    <source>
        <dbReference type="EMBL" id="KAJ1181378.1"/>
    </source>
</evidence>
<comment type="caution">
    <text evidence="1">The sequence shown here is derived from an EMBL/GenBank/DDBJ whole genome shotgun (WGS) entry which is preliminary data.</text>
</comment>
<proteinExistence type="predicted"/>
<dbReference type="AlphaFoldDB" id="A0AAV7TY19"/>
<organism evidence="1 2">
    <name type="scientific">Pleurodeles waltl</name>
    <name type="common">Iberian ribbed newt</name>
    <dbReference type="NCBI Taxonomy" id="8319"/>
    <lineage>
        <taxon>Eukaryota</taxon>
        <taxon>Metazoa</taxon>
        <taxon>Chordata</taxon>
        <taxon>Craniata</taxon>
        <taxon>Vertebrata</taxon>
        <taxon>Euteleostomi</taxon>
        <taxon>Amphibia</taxon>
        <taxon>Batrachia</taxon>
        <taxon>Caudata</taxon>
        <taxon>Salamandroidea</taxon>
        <taxon>Salamandridae</taxon>
        <taxon>Pleurodelinae</taxon>
        <taxon>Pleurodeles</taxon>
    </lineage>
</organism>
<name>A0AAV7TY19_PLEWA</name>
<sequence length="86" mass="9445">MTGDHPWARFLAIRSTMGTSLRSSLSSEEPCKASWHFHGSSSLLKRGEEPRQTVDTISSSADGVNQPFGTLDYMTSSVNSLHETPF</sequence>
<evidence type="ECO:0000313" key="2">
    <source>
        <dbReference type="Proteomes" id="UP001066276"/>
    </source>
</evidence>
<protein>
    <submittedName>
        <fullName evidence="1">Uncharacterized protein</fullName>
    </submittedName>
</protein>
<dbReference type="EMBL" id="JANPWB010000006">
    <property type="protein sequence ID" value="KAJ1181378.1"/>
    <property type="molecule type" value="Genomic_DNA"/>
</dbReference>
<accession>A0AAV7TY19</accession>
<dbReference type="Proteomes" id="UP001066276">
    <property type="component" value="Chromosome 3_2"/>
</dbReference>
<reference evidence="1" key="1">
    <citation type="journal article" date="2022" name="bioRxiv">
        <title>Sequencing and chromosome-scale assembly of the giantPleurodeles waltlgenome.</title>
        <authorList>
            <person name="Brown T."/>
            <person name="Elewa A."/>
            <person name="Iarovenko S."/>
            <person name="Subramanian E."/>
            <person name="Araus A.J."/>
            <person name="Petzold A."/>
            <person name="Susuki M."/>
            <person name="Suzuki K.-i.T."/>
            <person name="Hayashi T."/>
            <person name="Toyoda A."/>
            <person name="Oliveira C."/>
            <person name="Osipova E."/>
            <person name="Leigh N.D."/>
            <person name="Simon A."/>
            <person name="Yun M.H."/>
        </authorList>
    </citation>
    <scope>NUCLEOTIDE SEQUENCE</scope>
    <source>
        <strain evidence="1">20211129_DDA</strain>
        <tissue evidence="1">Liver</tissue>
    </source>
</reference>